<comment type="subcellular location">
    <subcellularLocation>
        <location evidence="1">Cell membrane</location>
        <topology evidence="1">Multi-pass membrane protein</topology>
    </subcellularLocation>
</comment>
<dbReference type="InterPro" id="IPR035919">
    <property type="entry name" value="EAL_sf"/>
</dbReference>
<dbReference type="InterPro" id="IPR001633">
    <property type="entry name" value="EAL_dom"/>
</dbReference>
<feature type="transmembrane region" description="Helical" evidence="10">
    <location>
        <begin position="273"/>
        <end position="294"/>
    </location>
</feature>
<keyword evidence="8 10" id="KW-0472">Membrane</keyword>
<dbReference type="GO" id="GO:0071111">
    <property type="term" value="F:cyclic-guanylate-specific phosphodiesterase activity"/>
    <property type="evidence" value="ECO:0007669"/>
    <property type="project" value="UniProtKB-EC"/>
</dbReference>
<evidence type="ECO:0000256" key="4">
    <source>
        <dbReference type="ARBA" id="ARBA00022636"/>
    </source>
</evidence>
<dbReference type="Gene3D" id="3.20.20.450">
    <property type="entry name" value="EAL domain"/>
    <property type="match status" value="1"/>
</dbReference>
<dbReference type="InterPro" id="IPR050706">
    <property type="entry name" value="Cyclic-di-GMP_PDE-like"/>
</dbReference>
<dbReference type="SMART" id="SM00052">
    <property type="entry name" value="EAL"/>
    <property type="match status" value="1"/>
</dbReference>
<dbReference type="CDD" id="cd01948">
    <property type="entry name" value="EAL"/>
    <property type="match status" value="1"/>
</dbReference>
<dbReference type="PANTHER" id="PTHR33121">
    <property type="entry name" value="CYCLIC DI-GMP PHOSPHODIESTERASE PDEF"/>
    <property type="match status" value="1"/>
</dbReference>
<evidence type="ECO:0000256" key="2">
    <source>
        <dbReference type="ARBA" id="ARBA00012282"/>
    </source>
</evidence>
<dbReference type="PROSITE" id="PS50883">
    <property type="entry name" value="EAL"/>
    <property type="match status" value="1"/>
</dbReference>
<keyword evidence="6" id="KW-0378">Hydrolase</keyword>
<evidence type="ECO:0000256" key="3">
    <source>
        <dbReference type="ARBA" id="ARBA00022475"/>
    </source>
</evidence>
<keyword evidence="5 10" id="KW-0812">Transmembrane</keyword>
<evidence type="ECO:0000256" key="7">
    <source>
        <dbReference type="ARBA" id="ARBA00022989"/>
    </source>
</evidence>
<dbReference type="Pfam" id="PF00563">
    <property type="entry name" value="EAL"/>
    <property type="match status" value="1"/>
</dbReference>
<comment type="catalytic activity">
    <reaction evidence="9">
        <text>3',3'-c-di-GMP + H2O = 5'-phosphoguanylyl(3'-&gt;5')guanosine + H(+)</text>
        <dbReference type="Rhea" id="RHEA:24902"/>
        <dbReference type="ChEBI" id="CHEBI:15377"/>
        <dbReference type="ChEBI" id="CHEBI:15378"/>
        <dbReference type="ChEBI" id="CHEBI:58754"/>
        <dbReference type="ChEBI" id="CHEBI:58805"/>
        <dbReference type="EC" id="3.1.4.52"/>
    </reaction>
</comment>
<dbReference type="EMBL" id="CP000783">
    <property type="protein sequence ID" value="ABU78050.1"/>
    <property type="molecule type" value="Genomic_DNA"/>
</dbReference>
<evidence type="ECO:0000313" key="13">
    <source>
        <dbReference type="Proteomes" id="UP000000260"/>
    </source>
</evidence>
<evidence type="ECO:0000259" key="11">
    <source>
        <dbReference type="PROSITE" id="PS50883"/>
    </source>
</evidence>
<evidence type="ECO:0000256" key="1">
    <source>
        <dbReference type="ARBA" id="ARBA00004651"/>
    </source>
</evidence>
<gene>
    <name evidence="12" type="ordered locus">ESA_02820</name>
</gene>
<evidence type="ECO:0000256" key="9">
    <source>
        <dbReference type="ARBA" id="ARBA00034290"/>
    </source>
</evidence>
<evidence type="ECO:0000256" key="5">
    <source>
        <dbReference type="ARBA" id="ARBA00022692"/>
    </source>
</evidence>
<name>A7MFM7_CROS8</name>
<feature type="transmembrane region" description="Helical" evidence="10">
    <location>
        <begin position="38"/>
        <end position="58"/>
    </location>
</feature>
<keyword evidence="4" id="KW-0973">c-di-GMP</keyword>
<dbReference type="SUPFAM" id="SSF141868">
    <property type="entry name" value="EAL domain-like"/>
    <property type="match status" value="1"/>
</dbReference>
<dbReference type="Proteomes" id="UP000000260">
    <property type="component" value="Chromosome"/>
</dbReference>
<keyword evidence="3" id="KW-1003">Cell membrane</keyword>
<dbReference type="Pfam" id="PF12792">
    <property type="entry name" value="CSS-motif"/>
    <property type="match status" value="1"/>
</dbReference>
<dbReference type="AlphaFoldDB" id="A7MFM7"/>
<sequence length="547" mass="61090">MRRAVAKAIIPHYARSTPALISSSGQAAIVTITRRIKIVTGVLLLSVLLPVAFSFWLARHQAEQHFVVELDAYTERTLIRTNDIMQQAKAALAKINSFTGEPCSEAHLQAMRRTSFVFRHVQEVVYLKDMTPVCSSLVGRSASKPLPTPTWVNDENYQIWFSTQNDVGLSIPMVMVAHGPHMVLIDPSSFIDLIPFSAWPINTAIIGLPRNRVLASSGPFDKTVWNMARKSGAQKIEYQGNIYLIHREPRSGIAVVAWASQAPQTAEIRKLQLIWLPAGILISLALAFWLLRLLRRLQSPRYRLQDGIANNELVMHYQPIIRLSNGQPTGAEALIRWPQPDGSMLTPDIFIPLAEQTGLIGPLTRRIVHNVLDDLGDWLRTHPQQHISINISAFDLHDPQFVDMFSQALAQHGVAPHQLALEITERGFADPALSGPIIARLRAAGHKIYIDDFGTGYSSLSYLEDLDVDILKIDKSFVDALEYKTVTPHIIEMAKTLKLEMVAEGVENQSQALWLREHGVQYAQGWLYSKALPAGEFIAWCGRHGVS</sequence>
<evidence type="ECO:0000313" key="12">
    <source>
        <dbReference type="EMBL" id="ABU78050.1"/>
    </source>
</evidence>
<feature type="domain" description="EAL" evidence="11">
    <location>
        <begin position="297"/>
        <end position="545"/>
    </location>
</feature>
<keyword evidence="7 10" id="KW-1133">Transmembrane helix</keyword>
<dbReference type="InterPro" id="IPR024744">
    <property type="entry name" value="CSS-motif_dom"/>
</dbReference>
<evidence type="ECO:0000256" key="10">
    <source>
        <dbReference type="SAM" id="Phobius"/>
    </source>
</evidence>
<evidence type="ECO:0000256" key="6">
    <source>
        <dbReference type="ARBA" id="ARBA00022801"/>
    </source>
</evidence>
<keyword evidence="13" id="KW-1185">Reference proteome</keyword>
<dbReference type="KEGG" id="esa:ESA_02820"/>
<protein>
    <recommendedName>
        <fullName evidence="2">cyclic-guanylate-specific phosphodiesterase</fullName>
        <ecNumber evidence="2">3.1.4.52</ecNumber>
    </recommendedName>
</protein>
<dbReference type="GO" id="GO:0005886">
    <property type="term" value="C:plasma membrane"/>
    <property type="evidence" value="ECO:0007669"/>
    <property type="project" value="UniProtKB-SubCell"/>
</dbReference>
<dbReference type="HOGENOM" id="CLU_000445_131_1_6"/>
<dbReference type="EC" id="3.1.4.52" evidence="2"/>
<accession>A7MFM7</accession>
<reference evidence="12 13" key="1">
    <citation type="journal article" date="2010" name="PLoS ONE">
        <title>Genome sequence of Cronobacter sakazakii BAA-894 and comparative genomic hybridization analysis with other Cronobacter species.</title>
        <authorList>
            <person name="Kucerova E."/>
            <person name="Clifton S.W."/>
            <person name="Xia X.Q."/>
            <person name="Long F."/>
            <person name="Porwollik S."/>
            <person name="Fulton L."/>
            <person name="Fronick C."/>
            <person name="Minx P."/>
            <person name="Kyung K."/>
            <person name="Warren W."/>
            <person name="Fulton R."/>
            <person name="Feng D."/>
            <person name="Wollam A."/>
            <person name="Shah N."/>
            <person name="Bhonagiri V."/>
            <person name="Nash W.E."/>
            <person name="Hallsworth-Pepin K."/>
            <person name="Wilson R.K."/>
            <person name="McClelland M."/>
            <person name="Forsythe S.J."/>
        </authorList>
    </citation>
    <scope>NUCLEOTIDE SEQUENCE [LARGE SCALE GENOMIC DNA]</scope>
    <source>
        <strain evidence="12 13">ATCC BAA-894</strain>
    </source>
</reference>
<dbReference type="PANTHER" id="PTHR33121:SF81">
    <property type="entry name" value="CYCLIC DI-GMP PHOSPHODIESTERASE PDEB-RELATED"/>
    <property type="match status" value="1"/>
</dbReference>
<organism evidence="12 13">
    <name type="scientific">Cronobacter sakazakii (strain ATCC BAA-894)</name>
    <name type="common">Enterobacter sakazakii</name>
    <dbReference type="NCBI Taxonomy" id="290339"/>
    <lineage>
        <taxon>Bacteria</taxon>
        <taxon>Pseudomonadati</taxon>
        <taxon>Pseudomonadota</taxon>
        <taxon>Gammaproteobacteria</taxon>
        <taxon>Enterobacterales</taxon>
        <taxon>Enterobacteriaceae</taxon>
        <taxon>Cronobacter</taxon>
    </lineage>
</organism>
<evidence type="ECO:0000256" key="8">
    <source>
        <dbReference type="ARBA" id="ARBA00023136"/>
    </source>
</evidence>
<proteinExistence type="predicted"/>